<dbReference type="Proteomes" id="UP000198988">
    <property type="component" value="Unassembled WGS sequence"/>
</dbReference>
<dbReference type="Proteomes" id="UP000198559">
    <property type="component" value="Unassembled WGS sequence"/>
</dbReference>
<reference evidence="1" key="1">
    <citation type="submission" date="2016-06" db="EMBL/GenBank/DDBJ databases">
        <authorList>
            <person name="Olsen C.W."/>
            <person name="Carey S."/>
            <person name="Hinshaw L."/>
            <person name="Karasin A.I."/>
        </authorList>
    </citation>
    <scope>NUCLEOTIDE SEQUENCE [LARGE SCALE GENOMIC DNA]</scope>
    <source>
        <strain evidence="1">BazSymA</strain>
        <strain evidence="2">BazSymB</strain>
    </source>
</reference>
<evidence type="ECO:0000313" key="1">
    <source>
        <dbReference type="EMBL" id="SEH62065.1"/>
    </source>
</evidence>
<name>A0A1H6JIA0_9GAMM</name>
<reference evidence="3 4" key="2">
    <citation type="submission" date="2016-06" db="EMBL/GenBank/DDBJ databases">
        <authorList>
            <person name="Petersen J."/>
            <person name="Sayavedra L."/>
        </authorList>
    </citation>
    <scope>NUCLEOTIDE SEQUENCE [LARGE SCALE GENOMIC DNA]</scope>
    <source>
        <strain evidence="4">BazSymA</strain>
        <strain evidence="3">BazSymB</strain>
    </source>
</reference>
<dbReference type="EMBL" id="CVUD02000124">
    <property type="protein sequence ID" value="SEH76648.1"/>
    <property type="molecule type" value="Genomic_DNA"/>
</dbReference>
<evidence type="ECO:0000313" key="3">
    <source>
        <dbReference type="Proteomes" id="UP000198559"/>
    </source>
</evidence>
<protein>
    <submittedName>
        <fullName evidence="1">Uncharacterized protein</fullName>
    </submittedName>
</protein>
<evidence type="ECO:0000313" key="4">
    <source>
        <dbReference type="Proteomes" id="UP000198988"/>
    </source>
</evidence>
<dbReference type="EMBL" id="CDSC02000051">
    <property type="protein sequence ID" value="SEH62065.1"/>
    <property type="molecule type" value="Genomic_DNA"/>
</dbReference>
<dbReference type="STRING" id="235205.BAZSYMB_SCAFFOLD00028_18"/>
<organism evidence="1 4">
    <name type="scientific">Bathymodiolus azoricus thioautotrophic gill symbiont</name>
    <dbReference type="NCBI Taxonomy" id="235205"/>
    <lineage>
        <taxon>Bacteria</taxon>
        <taxon>Pseudomonadati</taxon>
        <taxon>Pseudomonadota</taxon>
        <taxon>Gammaproteobacteria</taxon>
        <taxon>sulfur-oxidizing symbionts</taxon>
    </lineage>
</organism>
<accession>A0A1H6JIA0</accession>
<gene>
    <name evidence="1" type="ORF">BAZSYMA_ACONTIG00454_4</name>
    <name evidence="2" type="ORF">BAZSYMB_SCAFFOLD00028_18</name>
</gene>
<proteinExistence type="predicted"/>
<evidence type="ECO:0000313" key="2">
    <source>
        <dbReference type="EMBL" id="SEH76648.1"/>
    </source>
</evidence>
<dbReference type="AlphaFoldDB" id="A0A1H6JIA0"/>
<sequence length="45" mass="4877">MLLSVDSPTIKSLLLLPILAITQPSPEKPLVEVIATFQSPLEVFS</sequence>